<feature type="domain" description="HTH arsR-type" evidence="2">
    <location>
        <begin position="26"/>
        <end position="62"/>
    </location>
</feature>
<dbReference type="CDD" id="cd23763">
    <property type="entry name" value="ASKHA_ATPase_ROK"/>
    <property type="match status" value="1"/>
</dbReference>
<dbReference type="Proteomes" id="UP001144280">
    <property type="component" value="Unassembled WGS sequence"/>
</dbReference>
<organism evidence="3 4">
    <name type="scientific">Phytohabitans aurantiacus</name>
    <dbReference type="NCBI Taxonomy" id="3016789"/>
    <lineage>
        <taxon>Bacteria</taxon>
        <taxon>Bacillati</taxon>
        <taxon>Actinomycetota</taxon>
        <taxon>Actinomycetes</taxon>
        <taxon>Micromonosporales</taxon>
        <taxon>Micromonosporaceae</taxon>
    </lineage>
</organism>
<dbReference type="InterPro" id="IPR001845">
    <property type="entry name" value="HTH_ArsR_DNA-bd_dom"/>
</dbReference>
<protein>
    <submittedName>
        <fullName evidence="3">Sugar kinase</fullName>
    </submittedName>
</protein>
<keyword evidence="3" id="KW-0418">Kinase</keyword>
<keyword evidence="3" id="KW-0808">Transferase</keyword>
<comment type="similarity">
    <text evidence="1">Belongs to the ROK (NagC/XylR) family.</text>
</comment>
<dbReference type="PANTHER" id="PTHR18964:SF149">
    <property type="entry name" value="BIFUNCTIONAL UDP-N-ACETYLGLUCOSAMINE 2-EPIMERASE_N-ACETYLMANNOSAMINE KINASE"/>
    <property type="match status" value="1"/>
</dbReference>
<dbReference type="Pfam" id="PF01022">
    <property type="entry name" value="HTH_5"/>
    <property type="match status" value="1"/>
</dbReference>
<name>A0ABQ5QQX3_9ACTN</name>
<sequence>MTASEVATSAAFLRQVNERTVFKRVLELAPTSVTQLVKETGLSKPTVGLTLARLEQVGLVRKVGLRTGAAGRAPQLFGPRPEAGWVVAIDVGLRWVGVLLADLTGTIAGQSRRRSKRSARKLVDQIGDMVDELLAGTDVAPESVLNVVVGSPGVYDKTGHRVRHASNLPGWERPDLVPTLRERLGEHIAFENDVDLAALGEQAYGLGRGVENFVYLHIGSGLGIGAVLGGRLHRGAHGTAGEVAFLPVVTPASGPAALRRGLLETAAAADGLVAAAHRHGLTTATRAEDVLAAAKAEEPAAVRAMADELDHLTTALAAVMTLLDPELVVLGGGVGRHFGDYLVPLRQRLAALLPLPIPAFAVSALGDDATLLGGLASGLRNARERALQRAEPV</sequence>
<dbReference type="InterPro" id="IPR000600">
    <property type="entry name" value="ROK"/>
</dbReference>
<dbReference type="EMBL" id="BSDI01000008">
    <property type="protein sequence ID" value="GLH97028.1"/>
    <property type="molecule type" value="Genomic_DNA"/>
</dbReference>
<keyword evidence="4" id="KW-1185">Reference proteome</keyword>
<accession>A0ABQ5QQX3</accession>
<dbReference type="RefSeq" id="WP_281894527.1">
    <property type="nucleotide sequence ID" value="NZ_BSDI01000008.1"/>
</dbReference>
<proteinExistence type="inferred from homology"/>
<dbReference type="InterPro" id="IPR036388">
    <property type="entry name" value="WH-like_DNA-bd_sf"/>
</dbReference>
<gene>
    <name evidence="3" type="ORF">Pa4123_23020</name>
</gene>
<reference evidence="3" key="1">
    <citation type="submission" date="2022-12" db="EMBL/GenBank/DDBJ databases">
        <title>New Phytohabitans aurantiacus sp. RD004123 nov., an actinomycete isolated from soil.</title>
        <authorList>
            <person name="Triningsih D.W."/>
            <person name="Harunari E."/>
            <person name="Igarashi Y."/>
        </authorList>
    </citation>
    <scope>NUCLEOTIDE SEQUENCE</scope>
    <source>
        <strain evidence="3">RD004123</strain>
    </source>
</reference>
<comment type="caution">
    <text evidence="3">The sequence shown here is derived from an EMBL/GenBank/DDBJ whole genome shotgun (WGS) entry which is preliminary data.</text>
</comment>
<evidence type="ECO:0000256" key="1">
    <source>
        <dbReference type="ARBA" id="ARBA00006479"/>
    </source>
</evidence>
<dbReference type="Pfam" id="PF00480">
    <property type="entry name" value="ROK"/>
    <property type="match status" value="1"/>
</dbReference>
<evidence type="ECO:0000259" key="2">
    <source>
        <dbReference type="Pfam" id="PF01022"/>
    </source>
</evidence>
<dbReference type="InterPro" id="IPR043129">
    <property type="entry name" value="ATPase_NBD"/>
</dbReference>
<evidence type="ECO:0000313" key="3">
    <source>
        <dbReference type="EMBL" id="GLH97028.1"/>
    </source>
</evidence>
<dbReference type="Gene3D" id="3.30.420.40">
    <property type="match status" value="2"/>
</dbReference>
<dbReference type="InterPro" id="IPR036390">
    <property type="entry name" value="WH_DNA-bd_sf"/>
</dbReference>
<dbReference type="Gene3D" id="1.10.10.10">
    <property type="entry name" value="Winged helix-like DNA-binding domain superfamily/Winged helix DNA-binding domain"/>
    <property type="match status" value="1"/>
</dbReference>
<evidence type="ECO:0000313" key="4">
    <source>
        <dbReference type="Proteomes" id="UP001144280"/>
    </source>
</evidence>
<dbReference type="SUPFAM" id="SSF46785">
    <property type="entry name" value="Winged helix' DNA-binding domain"/>
    <property type="match status" value="1"/>
</dbReference>
<dbReference type="GO" id="GO:0016301">
    <property type="term" value="F:kinase activity"/>
    <property type="evidence" value="ECO:0007669"/>
    <property type="project" value="UniProtKB-KW"/>
</dbReference>
<dbReference type="SUPFAM" id="SSF53067">
    <property type="entry name" value="Actin-like ATPase domain"/>
    <property type="match status" value="1"/>
</dbReference>
<dbReference type="PANTHER" id="PTHR18964">
    <property type="entry name" value="ROK (REPRESSOR, ORF, KINASE) FAMILY"/>
    <property type="match status" value="1"/>
</dbReference>